<accession>A0A916S7B7</accession>
<keyword evidence="2" id="KW-1185">Reference proteome</keyword>
<evidence type="ECO:0008006" key="3">
    <source>
        <dbReference type="Google" id="ProtNLM"/>
    </source>
</evidence>
<comment type="caution">
    <text evidence="1">The sequence shown here is derived from an EMBL/GenBank/DDBJ whole genome shotgun (WGS) entry which is preliminary data.</text>
</comment>
<gene>
    <name evidence="1" type="ORF">GCM10011491_14530</name>
</gene>
<dbReference type="RefSeq" id="WP_188822907.1">
    <property type="nucleotide sequence ID" value="NZ_BMHH01000004.1"/>
</dbReference>
<protein>
    <recommendedName>
        <fullName evidence="3">DUF2948 family protein</fullName>
    </recommendedName>
</protein>
<sequence length="146" mass="16166">MEMLKLVALDDQDLQIISAHLQDAVLKVGDLEYLPQEKCFVAAGNRFVWERAASGLFGKRTFERRRSVLHFGCVTAVKVSGIDRSRKDDVLSLLAVRFLPGEAPEGVVELTFSGNAAIRLDVECVEAKLTDLGPAWETRAKPEHEA</sequence>
<dbReference type="InterPro" id="IPR021335">
    <property type="entry name" value="DUF2948"/>
</dbReference>
<dbReference type="EMBL" id="BMHH01000004">
    <property type="protein sequence ID" value="GGA87874.1"/>
    <property type="molecule type" value="Genomic_DNA"/>
</dbReference>
<proteinExistence type="predicted"/>
<reference evidence="1" key="1">
    <citation type="journal article" date="2014" name="Int. J. Syst. Evol. Microbiol.">
        <title>Complete genome sequence of Corynebacterium casei LMG S-19264T (=DSM 44701T), isolated from a smear-ripened cheese.</title>
        <authorList>
            <consortium name="US DOE Joint Genome Institute (JGI-PGF)"/>
            <person name="Walter F."/>
            <person name="Albersmeier A."/>
            <person name="Kalinowski J."/>
            <person name="Ruckert C."/>
        </authorList>
    </citation>
    <scope>NUCLEOTIDE SEQUENCE</scope>
    <source>
        <strain evidence="1">CGMCC 1.15082</strain>
    </source>
</reference>
<dbReference type="Proteomes" id="UP000646478">
    <property type="component" value="Unassembled WGS sequence"/>
</dbReference>
<dbReference type="Pfam" id="PF11164">
    <property type="entry name" value="DUF2948"/>
    <property type="match status" value="1"/>
</dbReference>
<organism evidence="1 2">
    <name type="scientific">Brucella endophytica</name>
    <dbReference type="NCBI Taxonomy" id="1963359"/>
    <lineage>
        <taxon>Bacteria</taxon>
        <taxon>Pseudomonadati</taxon>
        <taxon>Pseudomonadota</taxon>
        <taxon>Alphaproteobacteria</taxon>
        <taxon>Hyphomicrobiales</taxon>
        <taxon>Brucellaceae</taxon>
        <taxon>Brucella/Ochrobactrum group</taxon>
        <taxon>Brucella</taxon>
    </lineage>
</organism>
<name>A0A916S7B7_9HYPH</name>
<evidence type="ECO:0000313" key="1">
    <source>
        <dbReference type="EMBL" id="GGA87874.1"/>
    </source>
</evidence>
<reference evidence="1" key="2">
    <citation type="submission" date="2020-09" db="EMBL/GenBank/DDBJ databases">
        <authorList>
            <person name="Sun Q."/>
            <person name="Zhou Y."/>
        </authorList>
    </citation>
    <scope>NUCLEOTIDE SEQUENCE</scope>
    <source>
        <strain evidence="1">CGMCC 1.15082</strain>
    </source>
</reference>
<dbReference type="AlphaFoldDB" id="A0A916S7B7"/>
<evidence type="ECO:0000313" key="2">
    <source>
        <dbReference type="Proteomes" id="UP000646478"/>
    </source>
</evidence>